<evidence type="ECO:0000259" key="1">
    <source>
        <dbReference type="Pfam" id="PF18029"/>
    </source>
</evidence>
<sequence>MRLGQIVVDCRRTAEVAEFWGSLLGGTPVERPDGWTYVEPPGWPRLLFQPVPEAKTVKNRLHLDVVVDDIPSATTEAVGLGAVVAGDVMTDEHGSFRSCSILRATSSAS</sequence>
<dbReference type="PANTHER" id="PTHR35908:SF1">
    <property type="entry name" value="CONSERVED PROTEIN"/>
    <property type="match status" value="1"/>
</dbReference>
<dbReference type="Pfam" id="PF18029">
    <property type="entry name" value="Glyoxalase_6"/>
    <property type="match status" value="1"/>
</dbReference>
<gene>
    <name evidence="2" type="ORF">FHS29_004287</name>
</gene>
<keyword evidence="3" id="KW-1185">Reference proteome</keyword>
<dbReference type="Gene3D" id="3.10.180.10">
    <property type="entry name" value="2,3-Dihydroxybiphenyl 1,2-Dioxygenase, domain 1"/>
    <property type="match status" value="1"/>
</dbReference>
<dbReference type="InterPro" id="IPR029068">
    <property type="entry name" value="Glyas_Bleomycin-R_OHBP_Dase"/>
</dbReference>
<dbReference type="AlphaFoldDB" id="A0A841CGP0"/>
<evidence type="ECO:0000313" key="3">
    <source>
        <dbReference type="Proteomes" id="UP000547510"/>
    </source>
</evidence>
<dbReference type="SUPFAM" id="SSF54593">
    <property type="entry name" value="Glyoxalase/Bleomycin resistance protein/Dihydroxybiphenyl dioxygenase"/>
    <property type="match status" value="1"/>
</dbReference>
<organism evidence="2 3">
    <name type="scientific">Saccharothrix tamanrassetensis</name>
    <dbReference type="NCBI Taxonomy" id="1051531"/>
    <lineage>
        <taxon>Bacteria</taxon>
        <taxon>Bacillati</taxon>
        <taxon>Actinomycetota</taxon>
        <taxon>Actinomycetes</taxon>
        <taxon>Pseudonocardiales</taxon>
        <taxon>Pseudonocardiaceae</taxon>
        <taxon>Saccharothrix</taxon>
    </lineage>
</organism>
<dbReference type="CDD" id="cd06587">
    <property type="entry name" value="VOC"/>
    <property type="match status" value="1"/>
</dbReference>
<protein>
    <recommendedName>
        <fullName evidence="1">Glyoxalase-like domain-containing protein</fullName>
    </recommendedName>
</protein>
<dbReference type="PANTHER" id="PTHR35908">
    <property type="entry name" value="HYPOTHETICAL FUSION PROTEIN"/>
    <property type="match status" value="1"/>
</dbReference>
<dbReference type="Proteomes" id="UP000547510">
    <property type="component" value="Unassembled WGS sequence"/>
</dbReference>
<accession>A0A841CGP0</accession>
<name>A0A841CGP0_9PSEU</name>
<dbReference type="RefSeq" id="WP_221456346.1">
    <property type="nucleotide sequence ID" value="NZ_JACHJN010000006.1"/>
</dbReference>
<proteinExistence type="predicted"/>
<reference evidence="2 3" key="1">
    <citation type="submission" date="2020-08" db="EMBL/GenBank/DDBJ databases">
        <title>Genomic Encyclopedia of Type Strains, Phase III (KMG-III): the genomes of soil and plant-associated and newly described type strains.</title>
        <authorList>
            <person name="Whitman W."/>
        </authorList>
    </citation>
    <scope>NUCLEOTIDE SEQUENCE [LARGE SCALE GENOMIC DNA]</scope>
    <source>
        <strain evidence="2 3">CECT 8640</strain>
    </source>
</reference>
<evidence type="ECO:0000313" key="2">
    <source>
        <dbReference type="EMBL" id="MBB5957692.1"/>
    </source>
</evidence>
<comment type="caution">
    <text evidence="2">The sequence shown here is derived from an EMBL/GenBank/DDBJ whole genome shotgun (WGS) entry which is preliminary data.</text>
</comment>
<dbReference type="InterPro" id="IPR041581">
    <property type="entry name" value="Glyoxalase_6"/>
</dbReference>
<dbReference type="EMBL" id="JACHJN010000006">
    <property type="protein sequence ID" value="MBB5957692.1"/>
    <property type="molecule type" value="Genomic_DNA"/>
</dbReference>
<feature type="domain" description="Glyoxalase-like" evidence="1">
    <location>
        <begin position="5"/>
        <end position="93"/>
    </location>
</feature>